<dbReference type="PANTHER" id="PTHR24095:SF14">
    <property type="entry name" value="ACETYL-COENZYME A SYNTHETASE 1"/>
    <property type="match status" value="1"/>
</dbReference>
<dbReference type="AlphaFoldDB" id="O30281"/>
<dbReference type="HOGENOM" id="CLU_2839175_0_0_2"/>
<dbReference type="PaxDb" id="224325-AF_2389-C"/>
<dbReference type="eggNOG" id="arCOG04201">
    <property type="taxonomic scope" value="Archaea"/>
</dbReference>
<organism evidence="2 3">
    <name type="scientific">Archaeoglobus fulgidus (strain ATCC 49558 / DSM 4304 / JCM 9628 / NBRC 100126 / VC-16)</name>
    <dbReference type="NCBI Taxonomy" id="224325"/>
    <lineage>
        <taxon>Archaea</taxon>
        <taxon>Methanobacteriati</taxon>
        <taxon>Methanobacteriota</taxon>
        <taxon>Archaeoglobi</taxon>
        <taxon>Archaeoglobales</taxon>
        <taxon>Archaeoglobaceae</taxon>
        <taxon>Archaeoglobus</taxon>
    </lineage>
</organism>
<dbReference type="InterPro" id="IPR025110">
    <property type="entry name" value="AMP-bd_C"/>
</dbReference>
<accession>O30281</accession>
<keyword evidence="3" id="KW-1185">Reference proteome</keyword>
<sequence>MAKMLGKIARPDEIYFVPDLPKTRSGKIMRRLVKAKLTKAKIGDTSTLMNPEALVYVEQAIEGSK</sequence>
<evidence type="ECO:0000313" key="3">
    <source>
        <dbReference type="Proteomes" id="UP000002199"/>
    </source>
</evidence>
<protein>
    <submittedName>
        <fullName evidence="2">Acetyl-CoA synthetase, putative</fullName>
    </submittedName>
</protein>
<gene>
    <name evidence="2" type="ORF">AF_2389-C</name>
</gene>
<dbReference type="SUPFAM" id="SSF56801">
    <property type="entry name" value="Acetyl-CoA synthetase-like"/>
    <property type="match status" value="1"/>
</dbReference>
<dbReference type="Pfam" id="PF13193">
    <property type="entry name" value="AMP-binding_C"/>
    <property type="match status" value="1"/>
</dbReference>
<name>O30281_ARCFU</name>
<dbReference type="PANTHER" id="PTHR24095">
    <property type="entry name" value="ACETYL-COENZYME A SYNTHETASE"/>
    <property type="match status" value="1"/>
</dbReference>
<proteinExistence type="predicted"/>
<dbReference type="PIR" id="E69548">
    <property type="entry name" value="E69548"/>
</dbReference>
<dbReference type="Gene3D" id="3.30.300.30">
    <property type="match status" value="1"/>
</dbReference>
<dbReference type="Proteomes" id="UP000002199">
    <property type="component" value="Chromosome"/>
</dbReference>
<dbReference type="GO" id="GO:0003987">
    <property type="term" value="F:acetate-CoA ligase activity"/>
    <property type="evidence" value="ECO:0007669"/>
    <property type="project" value="TreeGrafter"/>
</dbReference>
<dbReference type="KEGG" id="afu:AF_2389-C"/>
<evidence type="ECO:0000313" key="2">
    <source>
        <dbReference type="EMBL" id="AAB91277.1"/>
    </source>
</evidence>
<dbReference type="GO" id="GO:0006085">
    <property type="term" value="P:acetyl-CoA biosynthetic process"/>
    <property type="evidence" value="ECO:0007669"/>
    <property type="project" value="TreeGrafter"/>
</dbReference>
<dbReference type="EnsemblBacteria" id="AAB91277">
    <property type="protein sequence ID" value="AAB91277"/>
    <property type="gene ID" value="AF_2389-C"/>
</dbReference>
<dbReference type="STRING" id="224325.AF_2389-C"/>
<evidence type="ECO:0000259" key="1">
    <source>
        <dbReference type="Pfam" id="PF13193"/>
    </source>
</evidence>
<dbReference type="EMBL" id="AE000782">
    <property type="protein sequence ID" value="AAB91277.1"/>
    <property type="molecule type" value="Genomic_DNA"/>
</dbReference>
<dbReference type="InterPro" id="IPR045851">
    <property type="entry name" value="AMP-bd_C_sf"/>
</dbReference>
<reference evidence="2 3" key="1">
    <citation type="journal article" date="1997" name="Nature">
        <title>The complete genome sequence of the hyperthermophilic, sulphate-reducing archaeon Archaeoglobus fulgidus.</title>
        <authorList>
            <person name="Klenk H.P."/>
            <person name="Clayton R.A."/>
            <person name="Tomb J."/>
            <person name="White O."/>
            <person name="Nelson K.E."/>
            <person name="Ketchum K.A."/>
            <person name="Dodson R.J."/>
            <person name="Gwinn M."/>
            <person name="Hickey E.K."/>
            <person name="Peterson J.D."/>
            <person name="Richardson D.L."/>
            <person name="Kerlavage A.R."/>
            <person name="Graham D.E."/>
            <person name="Kyrpides N.C."/>
            <person name="Fleischmann R.D."/>
            <person name="Quackenbush J."/>
            <person name="Lee N.H."/>
            <person name="Sutton G.G."/>
            <person name="Gill S."/>
            <person name="Kirkness E.F."/>
            <person name="Dougherty B.A."/>
            <person name="McKenney K."/>
            <person name="Adams M.D."/>
            <person name="Loftus B."/>
            <person name="Peterson S."/>
            <person name="Reich C.I."/>
            <person name="McNeil L.K."/>
            <person name="Badger J.H."/>
            <person name="Glodek A."/>
            <person name="Zhou L."/>
            <person name="Overbeek R."/>
            <person name="Gocayne J.D."/>
            <person name="Weidman J.F."/>
            <person name="McDonald L."/>
            <person name="Utterback T."/>
            <person name="Cotton M.D."/>
            <person name="Spriggs T."/>
            <person name="Artiach P."/>
            <person name="Kaine B.P."/>
            <person name="Sykes S.M."/>
            <person name="Sadow P.W."/>
            <person name="D'Andrea K.P."/>
            <person name="Bowman C."/>
            <person name="Fujii C."/>
            <person name="Garland S.A."/>
            <person name="Mason T.M."/>
            <person name="Olsen G.J."/>
            <person name="Fraser C.M."/>
            <person name="Smith H.O."/>
            <person name="Woese C.R."/>
            <person name="Venter J.C."/>
        </authorList>
    </citation>
    <scope>NUCLEOTIDE SEQUENCE [LARGE SCALE GENOMIC DNA]</scope>
    <source>
        <strain evidence="3">ATCC 49558 / DSM 4304 / JCM 9628 / NBRC 100126 / VC-16</strain>
    </source>
</reference>
<feature type="domain" description="AMP-binding enzyme C-terminal" evidence="1">
    <location>
        <begin position="2"/>
        <end position="27"/>
    </location>
</feature>